<name>A0ABT8PHD6_9BURK</name>
<organism evidence="2 3">
    <name type="scientific">Burkholderia metallica</name>
    <dbReference type="NCBI Taxonomy" id="488729"/>
    <lineage>
        <taxon>Bacteria</taxon>
        <taxon>Pseudomonadati</taxon>
        <taxon>Pseudomonadota</taxon>
        <taxon>Betaproteobacteria</taxon>
        <taxon>Burkholderiales</taxon>
        <taxon>Burkholderiaceae</taxon>
        <taxon>Burkholderia</taxon>
        <taxon>Burkholderia cepacia complex</taxon>
    </lineage>
</organism>
<dbReference type="Proteomes" id="UP001171606">
    <property type="component" value="Unassembled WGS sequence"/>
</dbReference>
<reference evidence="2" key="1">
    <citation type="submission" date="2023-07" db="EMBL/GenBank/DDBJ databases">
        <title>A collection of bacterial strains from the Burkholderia cepacia Research Laboratory and Repository.</title>
        <authorList>
            <person name="Lipuma J."/>
            <person name="Spilker T."/>
            <person name="Caverly L."/>
        </authorList>
    </citation>
    <scope>NUCLEOTIDE SEQUENCE</scope>
    <source>
        <strain evidence="2">AU42020</strain>
    </source>
</reference>
<dbReference type="RefSeq" id="WP_301756671.1">
    <property type="nucleotide sequence ID" value="NZ_JAUJSQ010000011.1"/>
</dbReference>
<keyword evidence="1" id="KW-1133">Transmembrane helix</keyword>
<feature type="transmembrane region" description="Helical" evidence="1">
    <location>
        <begin position="20"/>
        <end position="43"/>
    </location>
</feature>
<proteinExistence type="predicted"/>
<accession>A0ABT8PHD6</accession>
<keyword evidence="1" id="KW-0812">Transmembrane</keyword>
<keyword evidence="3" id="KW-1185">Reference proteome</keyword>
<evidence type="ECO:0000256" key="1">
    <source>
        <dbReference type="SAM" id="Phobius"/>
    </source>
</evidence>
<gene>
    <name evidence="2" type="ORF">QZM52_25020</name>
</gene>
<protein>
    <recommendedName>
        <fullName evidence="4">MFS transporter</fullName>
    </recommendedName>
</protein>
<dbReference type="EMBL" id="JAUJSQ010000011">
    <property type="protein sequence ID" value="MDN7934554.1"/>
    <property type="molecule type" value="Genomic_DNA"/>
</dbReference>
<evidence type="ECO:0000313" key="2">
    <source>
        <dbReference type="EMBL" id="MDN7934554.1"/>
    </source>
</evidence>
<evidence type="ECO:0000313" key="3">
    <source>
        <dbReference type="Proteomes" id="UP001171606"/>
    </source>
</evidence>
<comment type="caution">
    <text evidence="2">The sequence shown here is derived from an EMBL/GenBank/DDBJ whole genome shotgun (WGS) entry which is preliminary data.</text>
</comment>
<evidence type="ECO:0008006" key="4">
    <source>
        <dbReference type="Google" id="ProtNLM"/>
    </source>
</evidence>
<keyword evidence="1" id="KW-0472">Membrane</keyword>
<sequence length="49" mass="5342">MLELIGWMQNGELADKLTSPLFLFCAVAFVIAGYYCCGALAAARRQGEE</sequence>